<dbReference type="SUPFAM" id="SSF109604">
    <property type="entry name" value="HD-domain/PDEase-like"/>
    <property type="match status" value="1"/>
</dbReference>
<comment type="caution">
    <text evidence="2">The sequence shown here is derived from an EMBL/GenBank/DDBJ whole genome shotgun (WGS) entry which is preliminary data.</text>
</comment>
<proteinExistence type="predicted"/>
<protein>
    <submittedName>
        <fullName evidence="2">HDOD domain-containing protein</fullName>
    </submittedName>
</protein>
<dbReference type="InterPro" id="IPR014408">
    <property type="entry name" value="dGMP_Pdiesterase_EAL/HD-GYP"/>
</dbReference>
<gene>
    <name evidence="2" type="ORF">KI809_09095</name>
</gene>
<dbReference type="AlphaFoldDB" id="A0AAW4L170"/>
<evidence type="ECO:0000313" key="2">
    <source>
        <dbReference type="EMBL" id="MBT0664454.1"/>
    </source>
</evidence>
<dbReference type="InterPro" id="IPR052340">
    <property type="entry name" value="RNase_Y/CdgJ"/>
</dbReference>
<dbReference type="PIRSF" id="PIRSF003180">
    <property type="entry name" value="DiGMPpdiest_YuxH"/>
    <property type="match status" value="1"/>
</dbReference>
<organism evidence="2 3">
    <name type="scientific">Geoanaerobacter pelophilus</name>
    <dbReference type="NCBI Taxonomy" id="60036"/>
    <lineage>
        <taxon>Bacteria</taxon>
        <taxon>Pseudomonadati</taxon>
        <taxon>Thermodesulfobacteriota</taxon>
        <taxon>Desulfuromonadia</taxon>
        <taxon>Geobacterales</taxon>
        <taxon>Geobacteraceae</taxon>
        <taxon>Geoanaerobacter</taxon>
    </lineage>
</organism>
<dbReference type="RefSeq" id="WP_214171229.1">
    <property type="nucleotide sequence ID" value="NZ_JAHCVJ010000003.1"/>
</dbReference>
<dbReference type="Gene3D" id="1.10.3210.10">
    <property type="entry name" value="Hypothetical protein af1432"/>
    <property type="match status" value="1"/>
</dbReference>
<dbReference type="PANTHER" id="PTHR33525">
    <property type="match status" value="1"/>
</dbReference>
<dbReference type="Pfam" id="PF00563">
    <property type="entry name" value="EAL"/>
    <property type="match status" value="1"/>
</dbReference>
<dbReference type="InterPro" id="IPR013976">
    <property type="entry name" value="HDOD"/>
</dbReference>
<dbReference type="InterPro" id="IPR035919">
    <property type="entry name" value="EAL_sf"/>
</dbReference>
<feature type="domain" description="HDOD" evidence="1">
    <location>
        <begin position="202"/>
        <end position="393"/>
    </location>
</feature>
<dbReference type="Proteomes" id="UP000811899">
    <property type="component" value="Unassembled WGS sequence"/>
</dbReference>
<name>A0AAW4L170_9BACT</name>
<dbReference type="InterPro" id="IPR001633">
    <property type="entry name" value="EAL_dom"/>
</dbReference>
<keyword evidence="3" id="KW-1185">Reference proteome</keyword>
<accession>A0AAW4L170</accession>
<dbReference type="Pfam" id="PF08668">
    <property type="entry name" value="HDOD"/>
    <property type="match status" value="1"/>
</dbReference>
<dbReference type="SMART" id="SM00052">
    <property type="entry name" value="EAL"/>
    <property type="match status" value="1"/>
</dbReference>
<dbReference type="PANTHER" id="PTHR33525:SF4">
    <property type="entry name" value="CYCLIC DI-GMP PHOSPHODIESTERASE CDGJ"/>
    <property type="match status" value="1"/>
</dbReference>
<dbReference type="SUPFAM" id="SSF141868">
    <property type="entry name" value="EAL domain-like"/>
    <property type="match status" value="1"/>
</dbReference>
<dbReference type="Gene3D" id="3.20.20.450">
    <property type="entry name" value="EAL domain"/>
    <property type="match status" value="1"/>
</dbReference>
<reference evidence="2 3" key="1">
    <citation type="submission" date="2021-05" db="EMBL/GenBank/DDBJ databases">
        <title>The draft genome of Geobacter pelophilus DSM 12255.</title>
        <authorList>
            <person name="Xu Z."/>
            <person name="Masuda Y."/>
            <person name="Itoh H."/>
            <person name="Senoo K."/>
        </authorList>
    </citation>
    <scope>NUCLEOTIDE SEQUENCE [LARGE SCALE GENOMIC DNA]</scope>
    <source>
        <strain evidence="2 3">DSM 12255</strain>
    </source>
</reference>
<evidence type="ECO:0000313" key="3">
    <source>
        <dbReference type="Proteomes" id="UP000811899"/>
    </source>
</evidence>
<dbReference type="EMBL" id="JAHCVJ010000003">
    <property type="protein sequence ID" value="MBT0664454.1"/>
    <property type="molecule type" value="Genomic_DNA"/>
</dbReference>
<evidence type="ECO:0000259" key="1">
    <source>
        <dbReference type="PROSITE" id="PS51833"/>
    </source>
</evidence>
<sequence>METPKYLIGRQPILNRQEQIVAYELLFRSAESKSAASMKSASQATASVIMNTLSGFGIKEILGDKQGFINVDVEILMNNAIEILPKEMIGLELVGNILFNDVVIDRCRFLKEMGFVIALDDRDYTPELEEIYRLVDIIKVDLMQTPAEKLSTVIKELKRYPAKILAEKVDTNDAFNNCAKLGFDYFQGYFFARPSLIEKKRIDGYSSAMMQLLKLILADATFTEMEKVFRNSPALTYKLLLLVNSVSVGVREKIRDVRHALTILGRQQIKRWIQLALFTTENSQDIESPLVEMATARAGFMEQIAMEHPVLSKIHSAPDQAFMVGILSLLDSIYQVSIEQIVADLNLSDEVRSALVTRQGVYGKMLELTEMMERLELGSAAIGLQELGVSLDGIIASQIKSLSSKVI</sequence>
<dbReference type="PROSITE" id="PS51833">
    <property type="entry name" value="HDOD"/>
    <property type="match status" value="1"/>
</dbReference>